<dbReference type="EMBL" id="LCNM01000013">
    <property type="protein sequence ID" value="KKU56027.1"/>
    <property type="molecule type" value="Genomic_DNA"/>
</dbReference>
<evidence type="ECO:0000313" key="2">
    <source>
        <dbReference type="EMBL" id="KKU56027.1"/>
    </source>
</evidence>
<dbReference type="PANTHER" id="PTHR34573:SF1">
    <property type="entry name" value="VITAMIN K EPOXIDE REDUCTASE DOMAIN-CONTAINING PROTEIN"/>
    <property type="match status" value="1"/>
</dbReference>
<dbReference type="InterPro" id="IPR036249">
    <property type="entry name" value="Thioredoxin-like_sf"/>
</dbReference>
<name>A0A0G1RG30_9BACT</name>
<gene>
    <name evidence="2" type="ORF">UX78_C0013G0023</name>
</gene>
<dbReference type="SUPFAM" id="SSF52833">
    <property type="entry name" value="Thioredoxin-like"/>
    <property type="match status" value="1"/>
</dbReference>
<comment type="caution">
    <text evidence="2">The sequence shown here is derived from an EMBL/GenBank/DDBJ whole genome shotgun (WGS) entry which is preliminary data.</text>
</comment>
<sequence>MNKPVIIVVSLVTAAILGGGVILATRPSAPAFTGLDEFAKCLTSKSIVMYGAAWCPHCQQEKKAFGDSFQYVTYVECPANPQACLDKNVTGYPTWILGDGTRLSGQQGIKKLSEASGCALP</sequence>
<organism evidence="2 3">
    <name type="scientific">Candidatus Amesbacteria bacterium GW2011_GWA2_47_11</name>
    <dbReference type="NCBI Taxonomy" id="1618357"/>
    <lineage>
        <taxon>Bacteria</taxon>
        <taxon>Candidatus Amesiibacteriota</taxon>
    </lineage>
</organism>
<dbReference type="Pfam" id="PF00085">
    <property type="entry name" value="Thioredoxin"/>
    <property type="match status" value="1"/>
</dbReference>
<dbReference type="Proteomes" id="UP000034607">
    <property type="component" value="Unassembled WGS sequence"/>
</dbReference>
<dbReference type="PANTHER" id="PTHR34573">
    <property type="entry name" value="VKC DOMAIN-CONTAINING PROTEIN"/>
    <property type="match status" value="1"/>
</dbReference>
<dbReference type="AlphaFoldDB" id="A0A0G1RG30"/>
<dbReference type="Gene3D" id="3.40.30.10">
    <property type="entry name" value="Glutaredoxin"/>
    <property type="match status" value="1"/>
</dbReference>
<dbReference type="InterPro" id="IPR013766">
    <property type="entry name" value="Thioredoxin_domain"/>
</dbReference>
<proteinExistence type="predicted"/>
<protein>
    <submittedName>
        <fullName evidence="2">VKORC1/thioredoxin domain protein</fullName>
    </submittedName>
</protein>
<feature type="domain" description="Thioredoxin" evidence="1">
    <location>
        <begin position="38"/>
        <end position="109"/>
    </location>
</feature>
<dbReference type="CDD" id="cd02961">
    <property type="entry name" value="PDI_a_family"/>
    <property type="match status" value="1"/>
</dbReference>
<evidence type="ECO:0000313" key="3">
    <source>
        <dbReference type="Proteomes" id="UP000034607"/>
    </source>
</evidence>
<accession>A0A0G1RG30</accession>
<evidence type="ECO:0000259" key="1">
    <source>
        <dbReference type="Pfam" id="PF00085"/>
    </source>
</evidence>
<reference evidence="2 3" key="1">
    <citation type="journal article" date="2015" name="Nature">
        <title>rRNA introns, odd ribosomes, and small enigmatic genomes across a large radiation of phyla.</title>
        <authorList>
            <person name="Brown C.T."/>
            <person name="Hug L.A."/>
            <person name="Thomas B.C."/>
            <person name="Sharon I."/>
            <person name="Castelle C.J."/>
            <person name="Singh A."/>
            <person name="Wilkins M.J."/>
            <person name="Williams K.H."/>
            <person name="Banfield J.F."/>
        </authorList>
    </citation>
    <scope>NUCLEOTIDE SEQUENCE [LARGE SCALE GENOMIC DNA]</scope>
</reference>